<reference evidence="2" key="1">
    <citation type="journal article" date="2020" name="Stud. Mycol.">
        <title>101 Dothideomycetes genomes: a test case for predicting lifestyles and emergence of pathogens.</title>
        <authorList>
            <person name="Haridas S."/>
            <person name="Albert R."/>
            <person name="Binder M."/>
            <person name="Bloem J."/>
            <person name="Labutti K."/>
            <person name="Salamov A."/>
            <person name="Andreopoulos B."/>
            <person name="Baker S."/>
            <person name="Barry K."/>
            <person name="Bills G."/>
            <person name="Bluhm B."/>
            <person name="Cannon C."/>
            <person name="Castanera R."/>
            <person name="Culley D."/>
            <person name="Daum C."/>
            <person name="Ezra D."/>
            <person name="Gonzalez J."/>
            <person name="Henrissat B."/>
            <person name="Kuo A."/>
            <person name="Liang C."/>
            <person name="Lipzen A."/>
            <person name="Lutzoni F."/>
            <person name="Magnuson J."/>
            <person name="Mondo S."/>
            <person name="Nolan M."/>
            <person name="Ohm R."/>
            <person name="Pangilinan J."/>
            <person name="Park H.-J."/>
            <person name="Ramirez L."/>
            <person name="Alfaro M."/>
            <person name="Sun H."/>
            <person name="Tritt A."/>
            <person name="Yoshinaga Y."/>
            <person name="Zwiers L.-H."/>
            <person name="Turgeon B."/>
            <person name="Goodwin S."/>
            <person name="Spatafora J."/>
            <person name="Crous P."/>
            <person name="Grigoriev I."/>
        </authorList>
    </citation>
    <scope>NUCLEOTIDE SEQUENCE</scope>
    <source>
        <strain evidence="2">CBS 116435</strain>
    </source>
</reference>
<feature type="transmembrane region" description="Helical" evidence="1">
    <location>
        <begin position="20"/>
        <end position="39"/>
    </location>
</feature>
<gene>
    <name evidence="2" type="ORF">K431DRAFT_41341</name>
</gene>
<evidence type="ECO:0000313" key="3">
    <source>
        <dbReference type="Proteomes" id="UP000799441"/>
    </source>
</evidence>
<name>A0A9P4QCW1_9PEZI</name>
<proteinExistence type="predicted"/>
<accession>A0A9P4QCW1</accession>
<keyword evidence="1" id="KW-0812">Transmembrane</keyword>
<comment type="caution">
    <text evidence="2">The sequence shown here is derived from an EMBL/GenBank/DDBJ whole genome shotgun (WGS) entry which is preliminary data.</text>
</comment>
<dbReference type="AlphaFoldDB" id="A0A9P4QCW1"/>
<keyword evidence="1" id="KW-0472">Membrane</keyword>
<organism evidence="2 3">
    <name type="scientific">Polychaeton citri CBS 116435</name>
    <dbReference type="NCBI Taxonomy" id="1314669"/>
    <lineage>
        <taxon>Eukaryota</taxon>
        <taxon>Fungi</taxon>
        <taxon>Dikarya</taxon>
        <taxon>Ascomycota</taxon>
        <taxon>Pezizomycotina</taxon>
        <taxon>Dothideomycetes</taxon>
        <taxon>Dothideomycetidae</taxon>
        <taxon>Capnodiales</taxon>
        <taxon>Capnodiaceae</taxon>
        <taxon>Polychaeton</taxon>
    </lineage>
</organism>
<sequence>MPVVTGGKLQTLAWTSHLHSSFTSLFYPVYFSMAGYLFVSCRPGKGSSLCLSSRTPIPGSITSRSGSFPESQ</sequence>
<evidence type="ECO:0000256" key="1">
    <source>
        <dbReference type="SAM" id="Phobius"/>
    </source>
</evidence>
<evidence type="ECO:0000313" key="2">
    <source>
        <dbReference type="EMBL" id="KAF2722561.1"/>
    </source>
</evidence>
<dbReference type="EMBL" id="MU003781">
    <property type="protein sequence ID" value="KAF2722561.1"/>
    <property type="molecule type" value="Genomic_DNA"/>
</dbReference>
<dbReference type="Proteomes" id="UP000799441">
    <property type="component" value="Unassembled WGS sequence"/>
</dbReference>
<keyword evidence="3" id="KW-1185">Reference proteome</keyword>
<keyword evidence="1" id="KW-1133">Transmembrane helix</keyword>
<protein>
    <submittedName>
        <fullName evidence="2">Uncharacterized protein</fullName>
    </submittedName>
</protein>